<keyword evidence="3" id="KW-1185">Reference proteome</keyword>
<proteinExistence type="predicted"/>
<gene>
    <name evidence="2" type="ORF">GCM10010844_32540</name>
</gene>
<keyword evidence="1" id="KW-0472">Membrane</keyword>
<dbReference type="EMBL" id="BMPE01000012">
    <property type="protein sequence ID" value="GGL11348.1"/>
    <property type="molecule type" value="Genomic_DNA"/>
</dbReference>
<feature type="transmembrane region" description="Helical" evidence="1">
    <location>
        <begin position="29"/>
        <end position="46"/>
    </location>
</feature>
<protein>
    <submittedName>
        <fullName evidence="2">Uncharacterized protein</fullName>
    </submittedName>
</protein>
<evidence type="ECO:0000313" key="3">
    <source>
        <dbReference type="Proteomes" id="UP000604341"/>
    </source>
</evidence>
<evidence type="ECO:0000256" key="1">
    <source>
        <dbReference type="SAM" id="Phobius"/>
    </source>
</evidence>
<name>A0ABQ2FNH6_9DEIO</name>
<evidence type="ECO:0000313" key="2">
    <source>
        <dbReference type="EMBL" id="GGL11348.1"/>
    </source>
</evidence>
<keyword evidence="1" id="KW-1133">Transmembrane helix</keyword>
<keyword evidence="1" id="KW-0812">Transmembrane</keyword>
<feature type="transmembrane region" description="Helical" evidence="1">
    <location>
        <begin position="76"/>
        <end position="94"/>
    </location>
</feature>
<reference evidence="3" key="1">
    <citation type="journal article" date="2019" name="Int. J. Syst. Evol. Microbiol.">
        <title>The Global Catalogue of Microorganisms (GCM) 10K type strain sequencing project: providing services to taxonomists for standard genome sequencing and annotation.</title>
        <authorList>
            <consortium name="The Broad Institute Genomics Platform"/>
            <consortium name="The Broad Institute Genome Sequencing Center for Infectious Disease"/>
            <person name="Wu L."/>
            <person name="Ma J."/>
        </authorList>
    </citation>
    <scope>NUCLEOTIDE SEQUENCE [LARGE SCALE GENOMIC DNA]</scope>
    <source>
        <strain evidence="3">JCM 19173</strain>
    </source>
</reference>
<sequence length="141" mass="16031">MMAFLRSWVTVALSALVYAYTRDWGYPPLFCAVGVTFALSGWWVPVIRRSPPWQLALSVASIVLSLSASVAARPDLAADTVNLIVTLLLWLAAFDDEWPRWRRRADTWRRATTRRARPVMPLPSVRLPIDPQPERWGQRSG</sequence>
<dbReference type="RefSeq" id="WP_189070037.1">
    <property type="nucleotide sequence ID" value="NZ_BMPE01000012.1"/>
</dbReference>
<comment type="caution">
    <text evidence="2">The sequence shown here is derived from an EMBL/GenBank/DDBJ whole genome shotgun (WGS) entry which is preliminary data.</text>
</comment>
<accession>A0ABQ2FNH6</accession>
<dbReference type="Proteomes" id="UP000604341">
    <property type="component" value="Unassembled WGS sequence"/>
</dbReference>
<organism evidence="2 3">
    <name type="scientific">Deinococcus radiotolerans</name>
    <dbReference type="NCBI Taxonomy" id="1309407"/>
    <lineage>
        <taxon>Bacteria</taxon>
        <taxon>Thermotogati</taxon>
        <taxon>Deinococcota</taxon>
        <taxon>Deinococci</taxon>
        <taxon>Deinococcales</taxon>
        <taxon>Deinococcaceae</taxon>
        <taxon>Deinococcus</taxon>
    </lineage>
</organism>
<feature type="transmembrane region" description="Helical" evidence="1">
    <location>
        <begin position="53"/>
        <end position="70"/>
    </location>
</feature>